<evidence type="ECO:0000256" key="2">
    <source>
        <dbReference type="ARBA" id="ARBA00022692"/>
    </source>
</evidence>
<feature type="transmembrane region" description="Helical" evidence="8">
    <location>
        <begin position="55"/>
        <end position="73"/>
    </location>
</feature>
<keyword evidence="3 8" id="KW-1133">Transmembrane helix</keyword>
<dbReference type="PROSITE" id="PS50262">
    <property type="entry name" value="G_PROTEIN_RECEP_F1_2"/>
    <property type="match status" value="1"/>
</dbReference>
<evidence type="ECO:0000313" key="11">
    <source>
        <dbReference type="Proteomes" id="UP000596742"/>
    </source>
</evidence>
<protein>
    <recommendedName>
        <fullName evidence="9">G-protein coupled receptors family 1 profile domain-containing protein</fullName>
    </recommendedName>
</protein>
<evidence type="ECO:0000256" key="5">
    <source>
        <dbReference type="ARBA" id="ARBA00023136"/>
    </source>
</evidence>
<dbReference type="Proteomes" id="UP000596742">
    <property type="component" value="Unassembled WGS sequence"/>
</dbReference>
<evidence type="ECO:0000256" key="4">
    <source>
        <dbReference type="ARBA" id="ARBA00023040"/>
    </source>
</evidence>
<evidence type="ECO:0000256" key="6">
    <source>
        <dbReference type="ARBA" id="ARBA00023170"/>
    </source>
</evidence>
<evidence type="ECO:0000259" key="9">
    <source>
        <dbReference type="PROSITE" id="PS50262"/>
    </source>
</evidence>
<feature type="transmembrane region" description="Helical" evidence="8">
    <location>
        <begin position="82"/>
        <end position="102"/>
    </location>
</feature>
<feature type="transmembrane region" description="Helical" evidence="8">
    <location>
        <begin position="122"/>
        <end position="142"/>
    </location>
</feature>
<evidence type="ECO:0000313" key="10">
    <source>
        <dbReference type="EMBL" id="VDI32227.1"/>
    </source>
</evidence>
<dbReference type="SUPFAM" id="SSF81321">
    <property type="entry name" value="Family A G protein-coupled receptor-like"/>
    <property type="match status" value="1"/>
</dbReference>
<keyword evidence="7" id="KW-0807">Transducer</keyword>
<keyword evidence="4" id="KW-0297">G-protein coupled receptor</keyword>
<gene>
    <name evidence="10" type="ORF">MGAL_10B037159</name>
</gene>
<dbReference type="Pfam" id="PF00001">
    <property type="entry name" value="7tm_1"/>
    <property type="match status" value="1"/>
</dbReference>
<dbReference type="OrthoDB" id="9990906at2759"/>
<dbReference type="PANTHER" id="PTHR24243:SF233">
    <property type="entry name" value="THYROTROPIN-RELEASING HORMONE RECEPTOR"/>
    <property type="match status" value="1"/>
</dbReference>
<comment type="caution">
    <text evidence="10">The sequence shown here is derived from an EMBL/GenBank/DDBJ whole genome shotgun (WGS) entry which is preliminary data.</text>
</comment>
<keyword evidence="5 8" id="KW-0472">Membrane</keyword>
<dbReference type="GO" id="GO:0005886">
    <property type="term" value="C:plasma membrane"/>
    <property type="evidence" value="ECO:0007669"/>
    <property type="project" value="TreeGrafter"/>
</dbReference>
<feature type="domain" description="G-protein coupled receptors family 1 profile" evidence="9">
    <location>
        <begin position="63"/>
        <end position="331"/>
    </location>
</feature>
<dbReference type="Gene3D" id="1.20.1070.10">
    <property type="entry name" value="Rhodopsin 7-helix transmembrane proteins"/>
    <property type="match status" value="1"/>
</dbReference>
<feature type="transmembrane region" description="Helical" evidence="8">
    <location>
        <begin position="254"/>
        <end position="282"/>
    </location>
</feature>
<dbReference type="GO" id="GO:0004930">
    <property type="term" value="F:G protein-coupled receptor activity"/>
    <property type="evidence" value="ECO:0007669"/>
    <property type="project" value="UniProtKB-KW"/>
</dbReference>
<dbReference type="EMBL" id="UYJE01004889">
    <property type="protein sequence ID" value="VDI32227.1"/>
    <property type="molecule type" value="Genomic_DNA"/>
</dbReference>
<name>A0A8B6EE58_MYTGA</name>
<dbReference type="InterPro" id="IPR000276">
    <property type="entry name" value="GPCR_Rhodpsn"/>
</dbReference>
<keyword evidence="6" id="KW-0675">Receptor</keyword>
<feature type="transmembrane region" description="Helical" evidence="8">
    <location>
        <begin position="163"/>
        <end position="184"/>
    </location>
</feature>
<keyword evidence="11" id="KW-1185">Reference proteome</keyword>
<proteinExistence type="predicted"/>
<dbReference type="PANTHER" id="PTHR24243">
    <property type="entry name" value="G-PROTEIN COUPLED RECEPTOR"/>
    <property type="match status" value="1"/>
</dbReference>
<evidence type="ECO:0000256" key="3">
    <source>
        <dbReference type="ARBA" id="ARBA00022989"/>
    </source>
</evidence>
<dbReference type="InterPro" id="IPR017452">
    <property type="entry name" value="GPCR_Rhodpsn_7TM"/>
</dbReference>
<comment type="subcellular location">
    <subcellularLocation>
        <location evidence="1">Membrane</location>
        <topology evidence="1">Multi-pass membrane protein</topology>
    </subcellularLocation>
</comment>
<feature type="transmembrane region" description="Helical" evidence="8">
    <location>
        <begin position="207"/>
        <end position="233"/>
    </location>
</feature>
<evidence type="ECO:0000256" key="8">
    <source>
        <dbReference type="SAM" id="Phobius"/>
    </source>
</evidence>
<keyword evidence="2 8" id="KW-0812">Transmembrane</keyword>
<sequence>MSSFDLEDLLSLVKNTSMFENVTFDIPKASVPRYIDTLQQISPEILLVDRIISPVWYIIGFIGNPLSAAIWFGKNNRKNSSAVYQGILAIVNIYFLIVHFIMELNYAWGIQLYASDGACETFSVFLMIPQYLSPMLVLAFTIERYIAVCHPFQKKKFCTVKRALMVSTGMFIISAGLSSVQAYLWDYDDKIKLCAFLSFGDRNFEKIWTLITEILHFLLIPLCVLIFNILVIVEIRKIDARDTTRRYSGHSGSATTTSTVTLLSVSFYFICTLLPASIVYAMQSLLPHGNQMSVDKMVLDPTWRKYFQYLMIRKVVEEICLSNQACYFFIYYLTGSLFRKRVHSMCCISPCCRKKSKAELSNEYAFAMYSPVASKDLNANSQEETMISM</sequence>
<evidence type="ECO:0000256" key="7">
    <source>
        <dbReference type="ARBA" id="ARBA00023224"/>
    </source>
</evidence>
<organism evidence="10 11">
    <name type="scientific">Mytilus galloprovincialis</name>
    <name type="common">Mediterranean mussel</name>
    <dbReference type="NCBI Taxonomy" id="29158"/>
    <lineage>
        <taxon>Eukaryota</taxon>
        <taxon>Metazoa</taxon>
        <taxon>Spiralia</taxon>
        <taxon>Lophotrochozoa</taxon>
        <taxon>Mollusca</taxon>
        <taxon>Bivalvia</taxon>
        <taxon>Autobranchia</taxon>
        <taxon>Pteriomorphia</taxon>
        <taxon>Mytilida</taxon>
        <taxon>Mytiloidea</taxon>
        <taxon>Mytilidae</taxon>
        <taxon>Mytilinae</taxon>
        <taxon>Mytilus</taxon>
    </lineage>
</organism>
<dbReference type="AlphaFoldDB" id="A0A8B6EE58"/>
<accession>A0A8B6EE58</accession>
<evidence type="ECO:0000256" key="1">
    <source>
        <dbReference type="ARBA" id="ARBA00004141"/>
    </source>
</evidence>
<reference evidence="10" key="1">
    <citation type="submission" date="2018-11" db="EMBL/GenBank/DDBJ databases">
        <authorList>
            <person name="Alioto T."/>
            <person name="Alioto T."/>
        </authorList>
    </citation>
    <scope>NUCLEOTIDE SEQUENCE</scope>
</reference>